<dbReference type="Pfam" id="PF13625">
    <property type="entry name" value="Helicase_C_3"/>
    <property type="match status" value="1"/>
</dbReference>
<dbReference type="InterPro" id="IPR026881">
    <property type="entry name" value="WYL_dom"/>
</dbReference>
<dbReference type="EMBL" id="JACHMN010000003">
    <property type="protein sequence ID" value="MBB5874488.1"/>
    <property type="molecule type" value="Genomic_DNA"/>
</dbReference>
<gene>
    <name evidence="3" type="ORF">F4553_007922</name>
</gene>
<dbReference type="AlphaFoldDB" id="A0A841C3Z4"/>
<evidence type="ECO:0000259" key="2">
    <source>
        <dbReference type="Pfam" id="PF13625"/>
    </source>
</evidence>
<dbReference type="Pfam" id="PF13280">
    <property type="entry name" value="WYL"/>
    <property type="match status" value="1"/>
</dbReference>
<dbReference type="Proteomes" id="UP000587527">
    <property type="component" value="Unassembled WGS sequence"/>
</dbReference>
<dbReference type="RefSeq" id="WP_184846650.1">
    <property type="nucleotide sequence ID" value="NZ_JACHMN010000003.1"/>
</dbReference>
<reference evidence="3 4" key="1">
    <citation type="submission" date="2020-08" db="EMBL/GenBank/DDBJ databases">
        <title>Sequencing the genomes of 1000 actinobacteria strains.</title>
        <authorList>
            <person name="Klenk H.-P."/>
        </authorList>
    </citation>
    <scope>NUCLEOTIDE SEQUENCE [LARGE SCALE GENOMIC DNA]</scope>
    <source>
        <strain evidence="3 4">DSM 45362</strain>
    </source>
</reference>
<sequence length="764" mass="80396">MIDAMVMRDLGEHGLTGLLQRRPDALTAPVPLSLTELAERLSTPRSVVGALQRLNRPTLQVAEAIAALGGEADPITLRHLLGRPDPAALQDAIASLVDHGLLRTGDRPVLMPIVRDAFGKPLGLGISVQEALARRTSEELRGFARGLRVTAAPRKAETLAAVTAALCDAAHVRAVVADAPEAVRDLLHHVALTGEDVDFIDLGFYGGRRPEQPERWAMECGLLVRTDWGYELTMPAEVALALRGETYTAPFDAVQPQVARVAVDPATIARAAAASGSSLVRHAAALLGEADRAPLTTLKSGGLGVREIRRLVKLMGCADHEALLCLDLAEGAGLLARAEAGVAPTAAYDEWLRSEPAARLTVLVEAWWRLPFVPLQPSDDPLDAPVLRSALLGEAALVPSSAVKDPAPLIASMIWQRPAAFGPGFTPEHALATWREASLLGLIGADAVSPAGHALLGGGNVATTIGDIGSSQRIARLQADLSAIVAGTPAPELTELLDLTADPETRGTASTWRFSPGSVRRALDAGHTAAELLDRLAAISPDGLPQPLTYLLNDVARRHGNVRAIAAGCCLRSDETALLAEIAADRRLRKLGLRLIAPTVLTSTVSLAETIAALRDAGYSPVAESADGQPVVEVRTTVRSATVAAQPKPRTAPADSVADPVTVAKALLAAPDMSTAKPTPTFAALRANSRQLSDAEVRVLAHVVENRLPVTIGYVDGNGSSSLRVIEEIELHGGSLHAWCRTRADTRMFNVSRIATVQPLGPGE</sequence>
<keyword evidence="4" id="KW-1185">Reference proteome</keyword>
<evidence type="ECO:0000259" key="1">
    <source>
        <dbReference type="Pfam" id="PF13280"/>
    </source>
</evidence>
<organism evidence="3 4">
    <name type="scientific">Allocatelliglobosispora scoriae</name>
    <dbReference type="NCBI Taxonomy" id="643052"/>
    <lineage>
        <taxon>Bacteria</taxon>
        <taxon>Bacillati</taxon>
        <taxon>Actinomycetota</taxon>
        <taxon>Actinomycetes</taxon>
        <taxon>Micromonosporales</taxon>
        <taxon>Micromonosporaceae</taxon>
        <taxon>Allocatelliglobosispora</taxon>
    </lineage>
</organism>
<protein>
    <recommendedName>
        <fullName evidence="5">Helicase XPB/Ssl2 N-terminal domain-containing protein</fullName>
    </recommendedName>
</protein>
<accession>A0A841C3Z4</accession>
<feature type="domain" description="Helicase XPB/Ssl2 N-terminal" evidence="2">
    <location>
        <begin position="477"/>
        <end position="597"/>
    </location>
</feature>
<evidence type="ECO:0000313" key="3">
    <source>
        <dbReference type="EMBL" id="MBB5874488.1"/>
    </source>
</evidence>
<evidence type="ECO:0000313" key="4">
    <source>
        <dbReference type="Proteomes" id="UP000587527"/>
    </source>
</evidence>
<proteinExistence type="predicted"/>
<dbReference type="InterPro" id="IPR032830">
    <property type="entry name" value="XPB/Ssl2_N"/>
</dbReference>
<evidence type="ECO:0008006" key="5">
    <source>
        <dbReference type="Google" id="ProtNLM"/>
    </source>
</evidence>
<name>A0A841C3Z4_9ACTN</name>
<feature type="domain" description="WYL" evidence="1">
    <location>
        <begin position="698"/>
        <end position="758"/>
    </location>
</feature>
<comment type="caution">
    <text evidence="3">The sequence shown here is derived from an EMBL/GenBank/DDBJ whole genome shotgun (WGS) entry which is preliminary data.</text>
</comment>